<dbReference type="Gene3D" id="3.55.40.20">
    <property type="entry name" value="Iron/manganese superoxide dismutase, C-terminal domain"/>
    <property type="match status" value="1"/>
</dbReference>
<dbReference type="Proteomes" id="UP000092971">
    <property type="component" value="Chromosome"/>
</dbReference>
<evidence type="ECO:0000256" key="5">
    <source>
        <dbReference type="PIRSR" id="PIRSR000349-1"/>
    </source>
</evidence>
<evidence type="ECO:0000256" key="3">
    <source>
        <dbReference type="ARBA" id="ARBA00022723"/>
    </source>
</evidence>
<dbReference type="GO" id="GO:0004784">
    <property type="term" value="F:superoxide dismutase activity"/>
    <property type="evidence" value="ECO:0007669"/>
    <property type="project" value="UniProtKB-EC"/>
</dbReference>
<dbReference type="InterPro" id="IPR036324">
    <property type="entry name" value="Mn/Fe_SOD_N_sf"/>
</dbReference>
<protein>
    <recommendedName>
        <fullName evidence="2 6">Superoxide dismutase</fullName>
        <ecNumber evidence="2 6">1.15.1.1</ecNumber>
    </recommendedName>
</protein>
<dbReference type="SUPFAM" id="SSF46609">
    <property type="entry name" value="Fe,Mn superoxide dismutase (SOD), N-terminal domain"/>
    <property type="match status" value="1"/>
</dbReference>
<dbReference type="SUPFAM" id="SSF54719">
    <property type="entry name" value="Fe,Mn superoxide dismutase (SOD), C-terminal domain"/>
    <property type="match status" value="1"/>
</dbReference>
<evidence type="ECO:0000259" key="8">
    <source>
        <dbReference type="Pfam" id="PF02777"/>
    </source>
</evidence>
<dbReference type="InterPro" id="IPR036314">
    <property type="entry name" value="SOD_C_sf"/>
</dbReference>
<keyword evidence="4 6" id="KW-0560">Oxidoreductase</keyword>
<evidence type="ECO:0000256" key="4">
    <source>
        <dbReference type="ARBA" id="ARBA00023002"/>
    </source>
</evidence>
<evidence type="ECO:0000256" key="1">
    <source>
        <dbReference type="ARBA" id="ARBA00008714"/>
    </source>
</evidence>
<dbReference type="EMBL" id="CP014672">
    <property type="protein sequence ID" value="ANW99982.1"/>
    <property type="molecule type" value="Genomic_DNA"/>
</dbReference>
<proteinExistence type="inferred from homology"/>
<sequence>MLHMYVLPGMHKLPPLPYDYDALEPVISAETLRLHHDRHHKSYVDGLNRAELYLEEARRTNDIEYIKYWENELAFNGSGHILHSIYWTVMSPLGMGGMPGPRTVYHVNRYFGGMEAMKRQFVDATVNVEASGWGVLVWQPAWERLEILQAEKHQDLTQWSGIPILVCDVWEHAYYLDYQNRRADYVNNWWQLINWNEVERRLVAAMNGQVQLVWD</sequence>
<reference evidence="9 10" key="1">
    <citation type="submission" date="2016-02" db="EMBL/GenBank/DDBJ databases">
        <title>Comparison of Clostridium stercorarium subspecies using comparative genomics and transcriptomics.</title>
        <authorList>
            <person name="Schellenberg J."/>
            <person name="Thallinger G."/>
            <person name="Levin D.B."/>
            <person name="Zhang X."/>
            <person name="Alvare G."/>
            <person name="Fristensky B."/>
            <person name="Sparling R."/>
        </authorList>
    </citation>
    <scope>NUCLEOTIDE SEQUENCE [LARGE SCALE GENOMIC DNA]</scope>
    <source>
        <strain evidence="9 10">DSM 2910</strain>
    </source>
</reference>
<dbReference type="PIRSF" id="PIRSF000349">
    <property type="entry name" value="SODismutase"/>
    <property type="match status" value="1"/>
</dbReference>
<dbReference type="InterPro" id="IPR050265">
    <property type="entry name" value="Fe/Mn_Superoxide_Dismutase"/>
</dbReference>
<dbReference type="EC" id="1.15.1.1" evidence="2 6"/>
<dbReference type="InterPro" id="IPR019833">
    <property type="entry name" value="Mn/Fe_SOD_BS"/>
</dbReference>
<feature type="binding site" evidence="5">
    <location>
        <position position="172"/>
    </location>
    <ligand>
        <name>Mn(2+)</name>
        <dbReference type="ChEBI" id="CHEBI:29035"/>
    </ligand>
</feature>
<dbReference type="Pfam" id="PF00081">
    <property type="entry name" value="Sod_Fe_N"/>
    <property type="match status" value="1"/>
</dbReference>
<evidence type="ECO:0000313" key="9">
    <source>
        <dbReference type="EMBL" id="ANW99982.1"/>
    </source>
</evidence>
<dbReference type="InterPro" id="IPR001189">
    <property type="entry name" value="Mn/Fe_SOD"/>
</dbReference>
<organism evidence="9 10">
    <name type="scientific">Thermoclostridium stercorarium subsp. thermolacticum DSM 2910</name>
    <dbReference type="NCBI Taxonomy" id="1121336"/>
    <lineage>
        <taxon>Bacteria</taxon>
        <taxon>Bacillati</taxon>
        <taxon>Bacillota</taxon>
        <taxon>Clostridia</taxon>
        <taxon>Eubacteriales</taxon>
        <taxon>Oscillospiraceae</taxon>
        <taxon>Thermoclostridium</taxon>
    </lineage>
</organism>
<evidence type="ECO:0000256" key="2">
    <source>
        <dbReference type="ARBA" id="ARBA00012682"/>
    </source>
</evidence>
<dbReference type="PRINTS" id="PR01703">
    <property type="entry name" value="MNSODISMTASE"/>
</dbReference>
<evidence type="ECO:0000313" key="10">
    <source>
        <dbReference type="Proteomes" id="UP000092971"/>
    </source>
</evidence>
<accession>A0A1B1YGT1</accession>
<comment type="catalytic activity">
    <reaction evidence="6">
        <text>2 superoxide + 2 H(+) = H2O2 + O2</text>
        <dbReference type="Rhea" id="RHEA:20696"/>
        <dbReference type="ChEBI" id="CHEBI:15378"/>
        <dbReference type="ChEBI" id="CHEBI:15379"/>
        <dbReference type="ChEBI" id="CHEBI:16240"/>
        <dbReference type="ChEBI" id="CHEBI:18421"/>
        <dbReference type="EC" id="1.15.1.1"/>
    </reaction>
</comment>
<dbReference type="Gene3D" id="1.10.287.990">
    <property type="entry name" value="Fe,Mn superoxide dismutase (SOD) domain"/>
    <property type="match status" value="1"/>
</dbReference>
<feature type="domain" description="Manganese/iron superoxide dismutase C-terminal" evidence="8">
    <location>
        <begin position="106"/>
        <end position="201"/>
    </location>
</feature>
<dbReference type="AlphaFoldDB" id="A0A1B1YGT1"/>
<feature type="binding site" evidence="5">
    <location>
        <position position="35"/>
    </location>
    <ligand>
        <name>Mn(2+)</name>
        <dbReference type="ChEBI" id="CHEBI:29035"/>
    </ligand>
</feature>
<comment type="similarity">
    <text evidence="1 6">Belongs to the iron/manganese superoxide dismutase family.</text>
</comment>
<dbReference type="InterPro" id="IPR019831">
    <property type="entry name" value="Mn/Fe_SOD_N"/>
</dbReference>
<gene>
    <name evidence="9" type="ORF">CSTERTH_04970</name>
</gene>
<dbReference type="PANTHER" id="PTHR11404:SF6">
    <property type="entry name" value="SUPEROXIDE DISMUTASE [MN], MITOCHONDRIAL"/>
    <property type="match status" value="1"/>
</dbReference>
<keyword evidence="3 5" id="KW-0479">Metal-binding</keyword>
<evidence type="ECO:0000259" key="7">
    <source>
        <dbReference type="Pfam" id="PF00081"/>
    </source>
</evidence>
<dbReference type="FunFam" id="1.10.287.990:FF:000001">
    <property type="entry name" value="Superoxide dismutase"/>
    <property type="match status" value="1"/>
</dbReference>
<name>A0A1B1YGT1_THEST</name>
<dbReference type="PROSITE" id="PS00088">
    <property type="entry name" value="SOD_MN"/>
    <property type="match status" value="1"/>
</dbReference>
<dbReference type="Pfam" id="PF02777">
    <property type="entry name" value="Sod_Fe_C"/>
    <property type="match status" value="1"/>
</dbReference>
<evidence type="ECO:0000256" key="6">
    <source>
        <dbReference type="RuleBase" id="RU000414"/>
    </source>
</evidence>
<comment type="function">
    <text evidence="6">Destroys radicals which are normally produced within the cells and which are toxic to biological systems.</text>
</comment>
<feature type="binding site" evidence="5">
    <location>
        <position position="168"/>
    </location>
    <ligand>
        <name>Mn(2+)</name>
        <dbReference type="ChEBI" id="CHEBI:29035"/>
    </ligand>
</feature>
<feature type="binding site" evidence="5">
    <location>
        <position position="83"/>
    </location>
    <ligand>
        <name>Mn(2+)</name>
        <dbReference type="ChEBI" id="CHEBI:29035"/>
    </ligand>
</feature>
<dbReference type="FunFam" id="3.55.40.20:FF:000004">
    <property type="entry name" value="Superoxide dismutase [Fe]"/>
    <property type="match status" value="1"/>
</dbReference>
<feature type="domain" description="Manganese/iron superoxide dismutase N-terminal" evidence="7">
    <location>
        <begin position="11"/>
        <end position="91"/>
    </location>
</feature>
<dbReference type="PANTHER" id="PTHR11404">
    <property type="entry name" value="SUPEROXIDE DISMUTASE 2"/>
    <property type="match status" value="1"/>
</dbReference>
<dbReference type="GO" id="GO:0046872">
    <property type="term" value="F:metal ion binding"/>
    <property type="evidence" value="ECO:0007669"/>
    <property type="project" value="UniProtKB-KW"/>
</dbReference>
<dbReference type="InterPro" id="IPR019832">
    <property type="entry name" value="Mn/Fe_SOD_C"/>
</dbReference>